<evidence type="ECO:0000256" key="5">
    <source>
        <dbReference type="RuleBase" id="RU003557"/>
    </source>
</evidence>
<dbReference type="Pfam" id="PF02803">
    <property type="entry name" value="Thiolase_C"/>
    <property type="match status" value="1"/>
</dbReference>
<feature type="active site" description="Acyl-thioester intermediate" evidence="4">
    <location>
        <position position="96"/>
    </location>
</feature>
<comment type="caution">
    <text evidence="8">The sequence shown here is derived from an EMBL/GenBank/DDBJ whole genome shotgun (WGS) entry which is preliminary data.</text>
</comment>
<keyword evidence="3 5" id="KW-0012">Acyltransferase</keyword>
<feature type="domain" description="Thiolase C-terminal" evidence="7">
    <location>
        <begin position="285"/>
        <end position="405"/>
    </location>
</feature>
<evidence type="ECO:0000313" key="9">
    <source>
        <dbReference type="Proteomes" id="UP000582837"/>
    </source>
</evidence>
<dbReference type="SUPFAM" id="SSF53901">
    <property type="entry name" value="Thiolase-like"/>
    <property type="match status" value="2"/>
</dbReference>
<dbReference type="InterPro" id="IPR016039">
    <property type="entry name" value="Thiolase-like"/>
</dbReference>
<dbReference type="EC" id="2.3.1.9" evidence="8"/>
<comment type="similarity">
    <text evidence="1 5">Belongs to the thiolase-like superfamily. Thiolase family.</text>
</comment>
<feature type="active site" description="Proton acceptor" evidence="4">
    <location>
        <position position="393"/>
    </location>
</feature>
<evidence type="ECO:0000256" key="2">
    <source>
        <dbReference type="ARBA" id="ARBA00022679"/>
    </source>
</evidence>
<sequence length="407" mass="42192">MIDIARDPRTTPVIVSAVRTPIGRFLGGLSTLSAPELGAIALREAVARSGVPAEDIAEVIMGNVVQGGVGQAPARQAVLKAGLPDQISALTINKVCGSGLKAVMLAAQSIKAGDNQVMLAGGQESMSNAPYYVYGIRNGVKFGDQTMVDGLIRDGLWCSFCEVHMGGHAEYTAKKAGITRDMADQFSAGSHAKAVAAQAAGKFKDEIVPVEIAGRKGTTVVDADEGPRADSSAESLGRLKPAFVKDAPKDVTDPVVTAGNASSMNDGASAVMVVSEEYARAHGLTILARINAYSTGAVEPRDLFFAPIQAVKNLMKKAGTEINDYDLIEANEAFAVQALANGQGLNWDWDRVNVNGGAVALGHPIGASGARVLTTLLHAMKDRDAENGLATLCLGGGDAVALSVQRV</sequence>
<dbReference type="PROSITE" id="PS00737">
    <property type="entry name" value="THIOLASE_2"/>
    <property type="match status" value="1"/>
</dbReference>
<dbReference type="CDD" id="cd00751">
    <property type="entry name" value="thiolase"/>
    <property type="match status" value="1"/>
</dbReference>
<dbReference type="PROSITE" id="PS00099">
    <property type="entry name" value="THIOLASE_3"/>
    <property type="match status" value="1"/>
</dbReference>
<dbReference type="Proteomes" id="UP000582837">
    <property type="component" value="Unassembled WGS sequence"/>
</dbReference>
<feature type="domain" description="Thiolase N-terminal" evidence="6">
    <location>
        <begin position="13"/>
        <end position="277"/>
    </location>
</feature>
<organism evidence="8 9">
    <name type="scientific">Longimicrobium terrae</name>
    <dbReference type="NCBI Taxonomy" id="1639882"/>
    <lineage>
        <taxon>Bacteria</taxon>
        <taxon>Pseudomonadati</taxon>
        <taxon>Gemmatimonadota</taxon>
        <taxon>Longimicrobiia</taxon>
        <taxon>Longimicrobiales</taxon>
        <taxon>Longimicrobiaceae</taxon>
        <taxon>Longimicrobium</taxon>
    </lineage>
</organism>
<feature type="active site" description="Proton acceptor" evidence="4">
    <location>
        <position position="363"/>
    </location>
</feature>
<proteinExistence type="inferred from homology"/>
<dbReference type="NCBIfam" id="TIGR01930">
    <property type="entry name" value="AcCoA-C-Actrans"/>
    <property type="match status" value="1"/>
</dbReference>
<dbReference type="GO" id="GO:0003985">
    <property type="term" value="F:acetyl-CoA C-acetyltransferase activity"/>
    <property type="evidence" value="ECO:0007669"/>
    <property type="project" value="UniProtKB-EC"/>
</dbReference>
<dbReference type="InterPro" id="IPR002155">
    <property type="entry name" value="Thiolase"/>
</dbReference>
<dbReference type="InterPro" id="IPR020613">
    <property type="entry name" value="Thiolase_CS"/>
</dbReference>
<dbReference type="Pfam" id="PF00108">
    <property type="entry name" value="Thiolase_N"/>
    <property type="match status" value="1"/>
</dbReference>
<accession>A0A841H695</accession>
<keyword evidence="2 5" id="KW-0808">Transferase</keyword>
<evidence type="ECO:0000256" key="3">
    <source>
        <dbReference type="ARBA" id="ARBA00023315"/>
    </source>
</evidence>
<keyword evidence="9" id="KW-1185">Reference proteome</keyword>
<dbReference type="FunFam" id="3.40.47.10:FF:000010">
    <property type="entry name" value="Acetyl-CoA acetyltransferase (Thiolase)"/>
    <property type="match status" value="1"/>
</dbReference>
<dbReference type="PANTHER" id="PTHR18919">
    <property type="entry name" value="ACETYL-COA C-ACYLTRANSFERASE"/>
    <property type="match status" value="1"/>
</dbReference>
<reference evidence="8 9" key="1">
    <citation type="submission" date="2020-08" db="EMBL/GenBank/DDBJ databases">
        <title>Genomic Encyclopedia of Type Strains, Phase IV (KMG-IV): sequencing the most valuable type-strain genomes for metagenomic binning, comparative biology and taxonomic classification.</title>
        <authorList>
            <person name="Goeker M."/>
        </authorList>
    </citation>
    <scope>NUCLEOTIDE SEQUENCE [LARGE SCALE GENOMIC DNA]</scope>
    <source>
        <strain evidence="8 9">DSM 29007</strain>
    </source>
</reference>
<evidence type="ECO:0000256" key="1">
    <source>
        <dbReference type="ARBA" id="ARBA00010982"/>
    </source>
</evidence>
<dbReference type="PIRSF" id="PIRSF000429">
    <property type="entry name" value="Ac-CoA_Ac_transf"/>
    <property type="match status" value="1"/>
</dbReference>
<evidence type="ECO:0000259" key="7">
    <source>
        <dbReference type="Pfam" id="PF02803"/>
    </source>
</evidence>
<dbReference type="PANTHER" id="PTHR18919:SF107">
    <property type="entry name" value="ACETYL-COA ACETYLTRANSFERASE, CYTOSOLIC"/>
    <property type="match status" value="1"/>
</dbReference>
<evidence type="ECO:0000313" key="8">
    <source>
        <dbReference type="EMBL" id="MBB6073454.1"/>
    </source>
</evidence>
<dbReference type="InterPro" id="IPR020616">
    <property type="entry name" value="Thiolase_N"/>
</dbReference>
<evidence type="ECO:0000259" key="6">
    <source>
        <dbReference type="Pfam" id="PF00108"/>
    </source>
</evidence>
<gene>
    <name evidence="8" type="ORF">HNQ61_005121</name>
</gene>
<dbReference type="InterPro" id="IPR020615">
    <property type="entry name" value="Thiolase_acyl_enz_int_AS"/>
</dbReference>
<name>A0A841H695_9BACT</name>
<dbReference type="InterPro" id="IPR020610">
    <property type="entry name" value="Thiolase_AS"/>
</dbReference>
<dbReference type="EMBL" id="JACHIA010000024">
    <property type="protein sequence ID" value="MBB6073454.1"/>
    <property type="molecule type" value="Genomic_DNA"/>
</dbReference>
<dbReference type="Gene3D" id="3.40.47.10">
    <property type="match status" value="2"/>
</dbReference>
<dbReference type="PROSITE" id="PS00098">
    <property type="entry name" value="THIOLASE_1"/>
    <property type="match status" value="1"/>
</dbReference>
<dbReference type="AlphaFoldDB" id="A0A841H695"/>
<dbReference type="InterPro" id="IPR020617">
    <property type="entry name" value="Thiolase_C"/>
</dbReference>
<dbReference type="RefSeq" id="WP_170039072.1">
    <property type="nucleotide sequence ID" value="NZ_JABDTL010000002.1"/>
</dbReference>
<evidence type="ECO:0000256" key="4">
    <source>
        <dbReference type="PIRSR" id="PIRSR000429-1"/>
    </source>
</evidence>
<protein>
    <submittedName>
        <fullName evidence="8">Acetyl-CoA C-acetyltransferase</fullName>
        <ecNumber evidence="8">2.3.1.9</ecNumber>
    </submittedName>
</protein>